<keyword evidence="4" id="KW-1185">Reference proteome</keyword>
<dbReference type="PANTHER" id="PTHR39176">
    <property type="entry name" value="PERIPLASMIC PROTEIN-RELATED"/>
    <property type="match status" value="1"/>
</dbReference>
<proteinExistence type="predicted"/>
<feature type="signal peptide" evidence="1">
    <location>
        <begin position="1"/>
        <end position="20"/>
    </location>
</feature>
<dbReference type="PANTHER" id="PTHR39176:SF1">
    <property type="entry name" value="PERIPLASMIC PROTEIN"/>
    <property type="match status" value="1"/>
</dbReference>
<dbReference type="Pfam" id="PF07007">
    <property type="entry name" value="LprI"/>
    <property type="match status" value="1"/>
</dbReference>
<gene>
    <name evidence="3" type="ORF">SAMN04487974_10715</name>
</gene>
<dbReference type="InterPro" id="IPR009739">
    <property type="entry name" value="LprI-like_N"/>
</dbReference>
<sequence length="170" mass="18596">MRKFTLALTLGVLTAAPALAQDITFTSADAELMVACTDATLESLHADDAQGASAAPLRDCIGAASGPCMETDEGMTTIGMTECLARETDWWDSQLNVDYAALREVLDEDSAEALQTAQRAWIDWRDAKCEFEYTFWADGTIRSIYYGSCVLDLTAERAIDLKTYVGWGEL</sequence>
<evidence type="ECO:0000313" key="3">
    <source>
        <dbReference type="EMBL" id="SDG73540.1"/>
    </source>
</evidence>
<dbReference type="OrthoDB" id="7340239at2"/>
<organism evidence="3 4">
    <name type="scientific">Pelagibacterium luteolum</name>
    <dbReference type="NCBI Taxonomy" id="440168"/>
    <lineage>
        <taxon>Bacteria</taxon>
        <taxon>Pseudomonadati</taxon>
        <taxon>Pseudomonadota</taxon>
        <taxon>Alphaproteobacteria</taxon>
        <taxon>Hyphomicrobiales</taxon>
        <taxon>Devosiaceae</taxon>
        <taxon>Pelagibacterium</taxon>
    </lineage>
</organism>
<name>A0A1G7WQN2_9HYPH</name>
<dbReference type="STRING" id="440168.SAMN04487974_10715"/>
<reference evidence="3 4" key="1">
    <citation type="submission" date="2016-10" db="EMBL/GenBank/DDBJ databases">
        <authorList>
            <person name="de Groot N.N."/>
        </authorList>
    </citation>
    <scope>NUCLEOTIDE SEQUENCE [LARGE SCALE GENOMIC DNA]</scope>
    <source>
        <strain evidence="3 4">CGMCC 1.10267</strain>
    </source>
</reference>
<dbReference type="RefSeq" id="WP_090596817.1">
    <property type="nucleotide sequence ID" value="NZ_FNCS01000007.1"/>
</dbReference>
<dbReference type="Proteomes" id="UP000199495">
    <property type="component" value="Unassembled WGS sequence"/>
</dbReference>
<protein>
    <submittedName>
        <fullName evidence="3">Uncharacterized conserved protein YecT, DUF1311 family</fullName>
    </submittedName>
</protein>
<evidence type="ECO:0000313" key="4">
    <source>
        <dbReference type="Proteomes" id="UP000199495"/>
    </source>
</evidence>
<dbReference type="AlphaFoldDB" id="A0A1G7WQN2"/>
<feature type="chain" id="PRO_5011472282" evidence="1">
    <location>
        <begin position="21"/>
        <end position="170"/>
    </location>
</feature>
<feature type="domain" description="Lysozyme inhibitor LprI-like N-terminal" evidence="2">
    <location>
        <begin position="68"/>
        <end position="161"/>
    </location>
</feature>
<keyword evidence="1" id="KW-0732">Signal</keyword>
<accession>A0A1G7WQN2</accession>
<dbReference type="EMBL" id="FNCS01000007">
    <property type="protein sequence ID" value="SDG73540.1"/>
    <property type="molecule type" value="Genomic_DNA"/>
</dbReference>
<evidence type="ECO:0000256" key="1">
    <source>
        <dbReference type="SAM" id="SignalP"/>
    </source>
</evidence>
<evidence type="ECO:0000259" key="2">
    <source>
        <dbReference type="Pfam" id="PF07007"/>
    </source>
</evidence>
<dbReference type="Gene3D" id="1.20.1270.180">
    <property type="match status" value="1"/>
</dbReference>